<dbReference type="PANTHER" id="PTHR35936:SF37">
    <property type="entry name" value="AMINO ACID ABC TRANSPORTER SUBSTRATE-BINDING PROTEIN"/>
    <property type="match status" value="1"/>
</dbReference>
<comment type="caution">
    <text evidence="4">The sequence shown here is derived from an EMBL/GenBank/DDBJ whole genome shotgun (WGS) entry which is preliminary data.</text>
</comment>
<dbReference type="CDD" id="cd01072">
    <property type="entry name" value="PBP2_SMa0082_like"/>
    <property type="match status" value="1"/>
</dbReference>
<gene>
    <name evidence="4" type="primary">fliY_1</name>
    <name evidence="4" type="ORF">PCA20602_01725</name>
</gene>
<organism evidence="4 5">
    <name type="scientific">Pandoraea capi</name>
    <dbReference type="NCBI Taxonomy" id="2508286"/>
    <lineage>
        <taxon>Bacteria</taxon>
        <taxon>Pseudomonadati</taxon>
        <taxon>Pseudomonadota</taxon>
        <taxon>Betaproteobacteria</taxon>
        <taxon>Burkholderiales</taxon>
        <taxon>Burkholderiaceae</taxon>
        <taxon>Pandoraea</taxon>
    </lineage>
</organism>
<dbReference type="SMART" id="SM00062">
    <property type="entry name" value="PBPb"/>
    <property type="match status" value="1"/>
</dbReference>
<accession>A0ABY6VV91</accession>
<proteinExistence type="predicted"/>
<evidence type="ECO:0000259" key="3">
    <source>
        <dbReference type="SMART" id="SM00062"/>
    </source>
</evidence>
<dbReference type="Pfam" id="PF00497">
    <property type="entry name" value="SBP_bac_3"/>
    <property type="match status" value="1"/>
</dbReference>
<evidence type="ECO:0000256" key="2">
    <source>
        <dbReference type="SAM" id="Phobius"/>
    </source>
</evidence>
<dbReference type="InterPro" id="IPR001638">
    <property type="entry name" value="Solute-binding_3/MltF_N"/>
</dbReference>
<dbReference type="Proteomes" id="UP000366065">
    <property type="component" value="Unassembled WGS sequence"/>
</dbReference>
<keyword evidence="1" id="KW-0732">Signal</keyword>
<keyword evidence="2" id="KW-1133">Transmembrane helix</keyword>
<dbReference type="PANTHER" id="PTHR35936">
    <property type="entry name" value="MEMBRANE-BOUND LYTIC MUREIN TRANSGLYCOSYLASE F"/>
    <property type="match status" value="1"/>
</dbReference>
<evidence type="ECO:0000256" key="1">
    <source>
        <dbReference type="ARBA" id="ARBA00022729"/>
    </source>
</evidence>
<name>A0ABY6VV91_9BURK</name>
<dbReference type="Gene3D" id="3.40.190.10">
    <property type="entry name" value="Periplasmic binding protein-like II"/>
    <property type="match status" value="2"/>
</dbReference>
<evidence type="ECO:0000313" key="4">
    <source>
        <dbReference type="EMBL" id="VVD92859.1"/>
    </source>
</evidence>
<protein>
    <submittedName>
        <fullName evidence="4">L-cystine-binding protein FliY</fullName>
    </submittedName>
</protein>
<feature type="domain" description="Solute-binding protein family 3/N-terminal" evidence="3">
    <location>
        <begin position="62"/>
        <end position="282"/>
    </location>
</feature>
<keyword evidence="2" id="KW-0472">Membrane</keyword>
<dbReference type="EMBL" id="CABPRV010000003">
    <property type="protein sequence ID" value="VVD92859.1"/>
    <property type="molecule type" value="Genomic_DNA"/>
</dbReference>
<evidence type="ECO:0000313" key="5">
    <source>
        <dbReference type="Proteomes" id="UP000366065"/>
    </source>
</evidence>
<sequence length="287" mass="30281">MLPFIRSTTAHDTIAATLGARARARRLFATLMLSVSAIAAFAVVMPRAAHADGLDDIVKRGTLRVAVPQDFPPFGSIGADMKPVGYDIDTAALLAKGMGVKLELVPVTSANRIPYLTTNKADLVISSLGKNAEREKVIDFSDAYAPFYNGVFGPKDLAVAKPADLSGKTIGVTRGAVEDLELSKVAPADVTIKRFEDNNGTISAFLSGQVQLVATGNVVAAAIVAKHPPKLPEPKFLIKNSPCFVGLNKNEPRLLAKVNAIIAASKKDGSLGKVSQKWLGMPLPADL</sequence>
<keyword evidence="2" id="KW-0812">Transmembrane</keyword>
<reference evidence="4 5" key="1">
    <citation type="submission" date="2019-08" db="EMBL/GenBank/DDBJ databases">
        <authorList>
            <person name="Peeters C."/>
        </authorList>
    </citation>
    <scope>NUCLEOTIDE SEQUENCE [LARGE SCALE GENOMIC DNA]</scope>
    <source>
        <strain evidence="4 5">LMG 20602</strain>
    </source>
</reference>
<feature type="transmembrane region" description="Helical" evidence="2">
    <location>
        <begin position="27"/>
        <end position="45"/>
    </location>
</feature>
<dbReference type="SUPFAM" id="SSF53850">
    <property type="entry name" value="Periplasmic binding protein-like II"/>
    <property type="match status" value="1"/>
</dbReference>
<keyword evidence="5" id="KW-1185">Reference proteome</keyword>